<sequence>MVARLGSNFRDLDSLKQFVATRVQGVQWNGPGGEELYCFVASTVTGEVHEVENDFPGDTQVINIRKQICQPRRTFVPKPKVPPAEERQQLHTRNPHLNDAQDHGRAESPSRVLPRSHSAGTATPFRRKVTSSIEVIRRSHSTPKLQLQRHQKIGVPPMATRPASNRLF</sequence>
<feature type="compositionally biased region" description="Basic and acidic residues" evidence="1">
    <location>
        <begin position="99"/>
        <end position="108"/>
    </location>
</feature>
<dbReference type="AlphaFoldDB" id="A0A139A7E7"/>
<protein>
    <submittedName>
        <fullName evidence="2">Uncharacterized protein</fullName>
    </submittedName>
</protein>
<accession>A0A139A7E7</accession>
<dbReference type="Proteomes" id="UP000070544">
    <property type="component" value="Unassembled WGS sequence"/>
</dbReference>
<evidence type="ECO:0000313" key="2">
    <source>
        <dbReference type="EMBL" id="KXS12731.1"/>
    </source>
</evidence>
<evidence type="ECO:0000256" key="1">
    <source>
        <dbReference type="SAM" id="MobiDB-lite"/>
    </source>
</evidence>
<reference evidence="2 3" key="1">
    <citation type="journal article" date="2015" name="Genome Biol. Evol.">
        <title>Phylogenomic analyses indicate that early fungi evolved digesting cell walls of algal ancestors of land plants.</title>
        <authorList>
            <person name="Chang Y."/>
            <person name="Wang S."/>
            <person name="Sekimoto S."/>
            <person name="Aerts A.L."/>
            <person name="Choi C."/>
            <person name="Clum A."/>
            <person name="LaButti K.M."/>
            <person name="Lindquist E.A."/>
            <person name="Yee Ngan C."/>
            <person name="Ohm R.A."/>
            <person name="Salamov A.A."/>
            <person name="Grigoriev I.V."/>
            <person name="Spatafora J.W."/>
            <person name="Berbee M.L."/>
        </authorList>
    </citation>
    <scope>NUCLEOTIDE SEQUENCE [LARGE SCALE GENOMIC DNA]</scope>
    <source>
        <strain evidence="2 3">JEL478</strain>
    </source>
</reference>
<keyword evidence="3" id="KW-1185">Reference proteome</keyword>
<dbReference type="EMBL" id="KQ965785">
    <property type="protein sequence ID" value="KXS12731.1"/>
    <property type="molecule type" value="Genomic_DNA"/>
</dbReference>
<name>A0A139A7E7_GONPJ</name>
<organism evidence="2 3">
    <name type="scientific">Gonapodya prolifera (strain JEL478)</name>
    <name type="common">Monoblepharis prolifera</name>
    <dbReference type="NCBI Taxonomy" id="1344416"/>
    <lineage>
        <taxon>Eukaryota</taxon>
        <taxon>Fungi</taxon>
        <taxon>Fungi incertae sedis</taxon>
        <taxon>Chytridiomycota</taxon>
        <taxon>Chytridiomycota incertae sedis</taxon>
        <taxon>Monoblepharidomycetes</taxon>
        <taxon>Monoblepharidales</taxon>
        <taxon>Gonapodyaceae</taxon>
        <taxon>Gonapodya</taxon>
    </lineage>
</organism>
<proteinExistence type="predicted"/>
<feature type="region of interest" description="Disordered" evidence="1">
    <location>
        <begin position="139"/>
        <end position="168"/>
    </location>
</feature>
<gene>
    <name evidence="2" type="ORF">M427DRAFT_391400</name>
</gene>
<feature type="region of interest" description="Disordered" evidence="1">
    <location>
        <begin position="73"/>
        <end position="126"/>
    </location>
</feature>
<evidence type="ECO:0000313" key="3">
    <source>
        <dbReference type="Proteomes" id="UP000070544"/>
    </source>
</evidence>